<dbReference type="AlphaFoldDB" id="A0A0F9KP31"/>
<feature type="non-terminal residue" evidence="1">
    <location>
        <position position="1"/>
    </location>
</feature>
<proteinExistence type="predicted"/>
<sequence>TIEALRTSGKKELIPELESWLARVESDLVRAEGRGIVAPAADIGAGAGLAPTAEEISGLASIKAAAAADVSAVRARPLEAPLEADVFAERGVADVGARPAVDRPAEEGLISSQVLEPRPREGPAILSTRLPNVKTPLDNALAKLGGEAGGTALPEGLGKDISVLMQEAKVRPSPAKFPGVDIPPELTEYNVSEKIASIVSGGPRFQIEEELGGTHTLIGGLKAAEKLGLREGESIDLLAGRIWSERFNSHHVADMEFVNTGKVADVSRLKPLNNVNMEERMNLIRATGERDESLVKYLAESRELMVRGGKEPFRVKGVISAGEQADADLRAMGFRTKPAATSAQIRKWNKEIQRVTAESLDVRGLPDRFLVFRGGGISSEFPEGAVPVTLDPYVAEAFARSGFGRNADEPFQVYVVSRSDILADIEAIRGGTSAASGEAELLISRSALGNPIKLNPDQFFTPTERKAINKGIEALEDWTGRDEDIPDVAGAIHRYLDQRGGPFTGPGTFPGPEAGVEAGGGRPPIGASGLRAEREIRQEVGVVEKLGDENWIFADGAIVDISKGSRELPTARIDNVRGLLGERYGGYFHTDVSIRYLPPEDRAAFYGELDELAESPSDLLQFDWDARDRFGEFTRAISVQKRNDGALDIVTYGPLSPQQKVAVEQAVRDAKTVHIGPQQLHLTNEEAKEAGFKIGQVTIESKSPIDQKPLRNTYWALEDPSQIKDIPVWKGRKLSVSGGSVPRVQYTLPARDFSASISAGESPKAIEVTAANVRAKLDELGETGIGPGTFPGPVVEEGGTQLGGVGALMDAAKSRIFVKQPSFPAVGLPRELTSNQVAQKVSAILEGKLDSWDLVNVLGKPITAAQQRAWSQKIRVATEASLEKRNLPDTFLVFRGGDVHAKGHVNVTLSPYDAGGFAQERGGVFEAYVIKKSDVLADIEAIRFRTDWRARMDELLVTRESLQNPVRIDLTSYFSPEELGALNAARDVVYSRLGSGKSGGSMAEQIRVALKERGIGPGTFPG</sequence>
<comment type="caution">
    <text evidence="1">The sequence shown here is derived from an EMBL/GenBank/DDBJ whole genome shotgun (WGS) entry which is preliminary data.</text>
</comment>
<organism evidence="1">
    <name type="scientific">marine sediment metagenome</name>
    <dbReference type="NCBI Taxonomy" id="412755"/>
    <lineage>
        <taxon>unclassified sequences</taxon>
        <taxon>metagenomes</taxon>
        <taxon>ecological metagenomes</taxon>
    </lineage>
</organism>
<gene>
    <name evidence="1" type="ORF">LCGC14_1679660</name>
</gene>
<reference evidence="1" key="1">
    <citation type="journal article" date="2015" name="Nature">
        <title>Complex archaea that bridge the gap between prokaryotes and eukaryotes.</title>
        <authorList>
            <person name="Spang A."/>
            <person name="Saw J.H."/>
            <person name="Jorgensen S.L."/>
            <person name="Zaremba-Niedzwiedzka K."/>
            <person name="Martijn J."/>
            <person name="Lind A.E."/>
            <person name="van Eijk R."/>
            <person name="Schleper C."/>
            <person name="Guy L."/>
            <person name="Ettema T.J."/>
        </authorList>
    </citation>
    <scope>NUCLEOTIDE SEQUENCE</scope>
</reference>
<feature type="non-terminal residue" evidence="1">
    <location>
        <position position="1022"/>
    </location>
</feature>
<accession>A0A0F9KP31</accession>
<evidence type="ECO:0000313" key="1">
    <source>
        <dbReference type="EMBL" id="KKM17050.1"/>
    </source>
</evidence>
<name>A0A0F9KP31_9ZZZZ</name>
<dbReference type="EMBL" id="LAZR01014536">
    <property type="protein sequence ID" value="KKM17050.1"/>
    <property type="molecule type" value="Genomic_DNA"/>
</dbReference>
<protein>
    <submittedName>
        <fullName evidence="1">Uncharacterized protein</fullName>
    </submittedName>
</protein>